<evidence type="ECO:0000313" key="11">
    <source>
        <dbReference type="Proteomes" id="UP000214688"/>
    </source>
</evidence>
<accession>A0A223CZS1</accession>
<evidence type="ECO:0000256" key="8">
    <source>
        <dbReference type="SAM" id="Coils"/>
    </source>
</evidence>
<dbReference type="GO" id="GO:0030983">
    <property type="term" value="F:mismatched DNA binding"/>
    <property type="evidence" value="ECO:0007669"/>
    <property type="project" value="InterPro"/>
</dbReference>
<dbReference type="Pfam" id="PF01713">
    <property type="entry name" value="Smr"/>
    <property type="match status" value="1"/>
</dbReference>
<comment type="similarity">
    <text evidence="7">Belongs to the DNA mismatch repair MutS family. MutS2 subfamily.</text>
</comment>
<comment type="function">
    <text evidence="7">Acts as a ribosome collision sensor, splitting the ribosome into its 2 subunits. Detects stalled/collided 70S ribosomes which it binds and splits by an ATP-hydrolysis driven conformational change. Acts upstream of the ribosome quality control system (RQC), a ribosome-associated complex that mediates the extraction of incompletely synthesized nascent chains from stalled ribosomes and their subsequent degradation. Probably generates substrates for RQC.</text>
</comment>
<feature type="domain" description="Smr" evidence="9">
    <location>
        <begin position="708"/>
        <end position="783"/>
    </location>
</feature>
<keyword evidence="1 7" id="KW-0699">rRNA-binding</keyword>
<dbReference type="GO" id="GO:0045910">
    <property type="term" value="P:negative regulation of DNA recombination"/>
    <property type="evidence" value="ECO:0007669"/>
    <property type="project" value="InterPro"/>
</dbReference>
<dbReference type="GO" id="GO:0043023">
    <property type="term" value="F:ribosomal large subunit binding"/>
    <property type="evidence" value="ECO:0007669"/>
    <property type="project" value="UniProtKB-UniRule"/>
</dbReference>
<dbReference type="PROSITE" id="PS50828">
    <property type="entry name" value="SMR"/>
    <property type="match status" value="1"/>
</dbReference>
<organism evidence="10 11">
    <name type="scientific">Tumebacillus algifaecis</name>
    <dbReference type="NCBI Taxonomy" id="1214604"/>
    <lineage>
        <taxon>Bacteria</taxon>
        <taxon>Bacillati</taxon>
        <taxon>Bacillota</taxon>
        <taxon>Bacilli</taxon>
        <taxon>Bacillales</taxon>
        <taxon>Alicyclobacillaceae</taxon>
        <taxon>Tumebacillus</taxon>
    </lineage>
</organism>
<name>A0A223CZS1_9BACL</name>
<dbReference type="PANTHER" id="PTHR48466">
    <property type="entry name" value="OS10G0509000 PROTEIN-RELATED"/>
    <property type="match status" value="1"/>
</dbReference>
<dbReference type="SUPFAM" id="SSF160443">
    <property type="entry name" value="SMR domain-like"/>
    <property type="match status" value="1"/>
</dbReference>
<keyword evidence="3 7" id="KW-0378">Hydrolase</keyword>
<dbReference type="Pfam" id="PF00488">
    <property type="entry name" value="MutS_V"/>
    <property type="match status" value="1"/>
</dbReference>
<dbReference type="InterPro" id="IPR036187">
    <property type="entry name" value="DNA_mismatch_repair_MutS_sf"/>
</dbReference>
<dbReference type="Proteomes" id="UP000214688">
    <property type="component" value="Chromosome"/>
</dbReference>
<evidence type="ECO:0000256" key="2">
    <source>
        <dbReference type="ARBA" id="ARBA00022741"/>
    </source>
</evidence>
<keyword evidence="7" id="KW-0540">Nuclease</keyword>
<keyword evidence="5 7" id="KW-0694">RNA-binding</keyword>
<dbReference type="Gene3D" id="3.40.50.300">
    <property type="entry name" value="P-loop containing nucleotide triphosphate hydrolases"/>
    <property type="match status" value="1"/>
</dbReference>
<dbReference type="GO" id="GO:0140664">
    <property type="term" value="F:ATP-dependent DNA damage sensor activity"/>
    <property type="evidence" value="ECO:0007669"/>
    <property type="project" value="InterPro"/>
</dbReference>
<dbReference type="EC" id="3.1.-.-" evidence="7"/>
<evidence type="ECO:0000256" key="3">
    <source>
        <dbReference type="ARBA" id="ARBA00022801"/>
    </source>
</evidence>
<protein>
    <recommendedName>
        <fullName evidence="7">Endonuclease MutS2</fullName>
        <ecNumber evidence="7">3.1.-.-</ecNumber>
    </recommendedName>
    <alternativeName>
        <fullName evidence="7">Ribosome-associated protein quality control-upstream factor</fullName>
        <shortName evidence="7">RQC-upstream factor</shortName>
        <shortName evidence="7">RqcU</shortName>
        <ecNumber evidence="7">3.6.4.-</ecNumber>
    </alternativeName>
</protein>
<evidence type="ECO:0000256" key="6">
    <source>
        <dbReference type="ARBA" id="ARBA00023125"/>
    </source>
</evidence>
<dbReference type="Gene3D" id="3.30.1370.110">
    <property type="match status" value="1"/>
</dbReference>
<dbReference type="AlphaFoldDB" id="A0A223CZS1"/>
<keyword evidence="2 7" id="KW-0547">Nucleotide-binding</keyword>
<dbReference type="GO" id="GO:0072344">
    <property type="term" value="P:rescue of stalled ribosome"/>
    <property type="evidence" value="ECO:0007669"/>
    <property type="project" value="UniProtKB-UniRule"/>
</dbReference>
<evidence type="ECO:0000256" key="1">
    <source>
        <dbReference type="ARBA" id="ARBA00022730"/>
    </source>
</evidence>
<keyword evidence="11" id="KW-1185">Reference proteome</keyword>
<dbReference type="SMART" id="SM00533">
    <property type="entry name" value="MUTSd"/>
    <property type="match status" value="1"/>
</dbReference>
<dbReference type="GO" id="GO:0005524">
    <property type="term" value="F:ATP binding"/>
    <property type="evidence" value="ECO:0007669"/>
    <property type="project" value="UniProtKB-UniRule"/>
</dbReference>
<dbReference type="Pfam" id="PF20297">
    <property type="entry name" value="MSSS"/>
    <property type="match status" value="1"/>
</dbReference>
<comment type="subunit">
    <text evidence="7">Homodimer. Binds to stalled ribosomes, contacting rRNA.</text>
</comment>
<dbReference type="InterPro" id="IPR027417">
    <property type="entry name" value="P-loop_NTPase"/>
</dbReference>
<dbReference type="PANTHER" id="PTHR48466:SF2">
    <property type="entry name" value="OS10G0509000 PROTEIN"/>
    <property type="match status" value="1"/>
</dbReference>
<dbReference type="GO" id="GO:0016887">
    <property type="term" value="F:ATP hydrolysis activity"/>
    <property type="evidence" value="ECO:0007669"/>
    <property type="project" value="InterPro"/>
</dbReference>
<dbReference type="NCBIfam" id="TIGR01069">
    <property type="entry name" value="mutS2"/>
    <property type="match status" value="1"/>
</dbReference>
<dbReference type="OrthoDB" id="9808166at2"/>
<evidence type="ECO:0000313" key="10">
    <source>
        <dbReference type="EMBL" id="ASS74597.1"/>
    </source>
</evidence>
<dbReference type="InterPro" id="IPR002625">
    <property type="entry name" value="Smr_dom"/>
</dbReference>
<gene>
    <name evidence="7" type="primary">mutS2</name>
    <name evidence="7" type="synonym">rqcU</name>
    <name evidence="10" type="ORF">CIG75_06040</name>
</gene>
<dbReference type="SUPFAM" id="SSF48334">
    <property type="entry name" value="DNA repair protein MutS, domain III"/>
    <property type="match status" value="1"/>
</dbReference>
<dbReference type="FunFam" id="3.40.50.300:FF:000830">
    <property type="entry name" value="Endonuclease MutS2"/>
    <property type="match status" value="1"/>
</dbReference>
<dbReference type="GO" id="GO:0019843">
    <property type="term" value="F:rRNA binding"/>
    <property type="evidence" value="ECO:0007669"/>
    <property type="project" value="UniProtKB-UniRule"/>
</dbReference>
<dbReference type="InterPro" id="IPR000432">
    <property type="entry name" value="DNA_mismatch_repair_MutS_C"/>
</dbReference>
<dbReference type="GO" id="GO:0006298">
    <property type="term" value="P:mismatch repair"/>
    <property type="evidence" value="ECO:0007669"/>
    <property type="project" value="InterPro"/>
</dbReference>
<dbReference type="InterPro" id="IPR045076">
    <property type="entry name" value="MutS"/>
</dbReference>
<evidence type="ECO:0000256" key="4">
    <source>
        <dbReference type="ARBA" id="ARBA00022840"/>
    </source>
</evidence>
<keyword evidence="7 10" id="KW-0255">Endonuclease</keyword>
<dbReference type="Gene3D" id="1.10.1420.10">
    <property type="match status" value="2"/>
</dbReference>
<dbReference type="EC" id="3.6.4.-" evidence="7"/>
<keyword evidence="6 7" id="KW-0238">DNA-binding</keyword>
<feature type="binding site" evidence="7">
    <location>
        <begin position="334"/>
        <end position="341"/>
    </location>
    <ligand>
        <name>ATP</name>
        <dbReference type="ChEBI" id="CHEBI:30616"/>
    </ligand>
</feature>
<dbReference type="HAMAP" id="MF_00092">
    <property type="entry name" value="MutS2"/>
    <property type="match status" value="1"/>
</dbReference>
<dbReference type="InterPro" id="IPR046893">
    <property type="entry name" value="MSSS"/>
</dbReference>
<keyword evidence="4 7" id="KW-0067">ATP-binding</keyword>
<reference evidence="10 11" key="1">
    <citation type="journal article" date="2015" name="Int. J. Syst. Evol. Microbiol.">
        <title>Tumebacillus algifaecis sp. nov., isolated from decomposing algal scum.</title>
        <authorList>
            <person name="Wu Y.F."/>
            <person name="Zhang B."/>
            <person name="Xing P."/>
            <person name="Wu Q.L."/>
            <person name="Liu S.J."/>
        </authorList>
    </citation>
    <scope>NUCLEOTIDE SEQUENCE [LARGE SCALE GENOMIC DNA]</scope>
    <source>
        <strain evidence="10 11">THMBR28</strain>
    </source>
</reference>
<dbReference type="GO" id="GO:0004519">
    <property type="term" value="F:endonuclease activity"/>
    <property type="evidence" value="ECO:0007669"/>
    <property type="project" value="UniProtKB-UniRule"/>
</dbReference>
<proteinExistence type="inferred from homology"/>
<dbReference type="RefSeq" id="WP_094235847.1">
    <property type="nucleotide sequence ID" value="NZ_CP022657.1"/>
</dbReference>
<dbReference type="PIRSF" id="PIRSF005814">
    <property type="entry name" value="MutS_YshD"/>
    <property type="match status" value="1"/>
</dbReference>
<dbReference type="InterPro" id="IPR007696">
    <property type="entry name" value="DNA_mismatch_repair_MutS_core"/>
</dbReference>
<evidence type="ECO:0000256" key="5">
    <source>
        <dbReference type="ARBA" id="ARBA00022884"/>
    </source>
</evidence>
<dbReference type="KEGG" id="tab:CIG75_06040"/>
<dbReference type="SUPFAM" id="SSF52540">
    <property type="entry name" value="P-loop containing nucleoside triphosphate hydrolases"/>
    <property type="match status" value="1"/>
</dbReference>
<dbReference type="PROSITE" id="PS00486">
    <property type="entry name" value="DNA_MISMATCH_REPAIR_2"/>
    <property type="match status" value="1"/>
</dbReference>
<dbReference type="CDD" id="cd03280">
    <property type="entry name" value="ABC_MutS2"/>
    <property type="match status" value="1"/>
</dbReference>
<feature type="coiled-coil region" evidence="8">
    <location>
        <begin position="518"/>
        <end position="599"/>
    </location>
</feature>
<evidence type="ECO:0000256" key="7">
    <source>
        <dbReference type="HAMAP-Rule" id="MF_00092"/>
    </source>
</evidence>
<keyword evidence="8" id="KW-0175">Coiled coil</keyword>
<evidence type="ECO:0000259" key="9">
    <source>
        <dbReference type="PROSITE" id="PS50828"/>
    </source>
</evidence>
<dbReference type="InterPro" id="IPR005747">
    <property type="entry name" value="MutS2"/>
</dbReference>
<sequence>MNERVLRVLEYDKIRGHVVRLASSSLGKARAQELAPSADLAEVEAGQQLTEEGVTVYRLRGLIPLGGIHDNRSLIRRAALGGMLSAQEMLDTADTIMAGRRLKKFLQDTNEEQSLPGMMQLAEMLPELKQLEDDIRQVVDDNGVVRDTASADLRKIRGEMRAQQARIKEKLESILRTPAYQKMLQDPIITQRNERYCVPVKVEYRGSFDGIVHDQSASGSTLFIEPASVVRLANALKELQIKEDREVQRILHQLSAQVGQHADELQDGQDALAELDFIFAKTAYARELRAVRPQMNDQGIVKVKRARHPLIDPSVVVPSDLRLGEDFILLVITGPNTGGKTVTLKTFGLLTLMAMSGLHVPTDENSVLSTFDEVFADIGDEQSIEQSLSTFSSHMTNIVKILDRVDFRSLVLFDELGAGTDPTEGAALAMSILDFLKERGVRTVATTHYSELKGYAYNEPNAINASVEFDVQSLRPTYRLLIGVPGRSNAFAISERLGLRREIIELAQSRLTTEDVAVDELIRKLEQNQHIANQEREQAEVLRRDLEALMDEFDKEKESFYQQKDRLMERAEEEARKAVQKAEKDAAEIVEELRRIAAEERGQIKEHRLIELRKELEGKAPKLKREAKKPKAMPSDRPLQTGDHVAVVHLGQKGHILEIKGNQVLVQIGMIKTKVKKDQLELLPPEKEPTRTIVGRKNVEAKRVSLELDLRGANVEEGIYAIDKRIDDALLGGLSTIHVIHGKGTGALRTGVQEYLRTHRQVKSFRFGVEGEGGNGVTVVTLK</sequence>
<comment type="function">
    <text evidence="7">Endonuclease that is involved in the suppression of homologous recombination and thus may have a key role in the control of bacterial genetic diversity.</text>
</comment>
<dbReference type="EMBL" id="CP022657">
    <property type="protein sequence ID" value="ASS74597.1"/>
    <property type="molecule type" value="Genomic_DNA"/>
</dbReference>
<dbReference type="SMART" id="SM00534">
    <property type="entry name" value="MUTSac"/>
    <property type="match status" value="1"/>
</dbReference>
<dbReference type="InterPro" id="IPR036063">
    <property type="entry name" value="Smr_dom_sf"/>
</dbReference>
<dbReference type="SMART" id="SM00463">
    <property type="entry name" value="SMR"/>
    <property type="match status" value="1"/>
</dbReference>